<dbReference type="InterPro" id="IPR022812">
    <property type="entry name" value="Dynamin"/>
</dbReference>
<evidence type="ECO:0000256" key="2">
    <source>
        <dbReference type="SAM" id="MobiDB-lite"/>
    </source>
</evidence>
<dbReference type="GO" id="GO:0008270">
    <property type="term" value="F:zinc ion binding"/>
    <property type="evidence" value="ECO:0007669"/>
    <property type="project" value="UniProtKB-KW"/>
</dbReference>
<feature type="region of interest" description="Disordered" evidence="2">
    <location>
        <begin position="78"/>
        <end position="99"/>
    </location>
</feature>
<dbReference type="SUPFAM" id="SSF52540">
    <property type="entry name" value="P-loop containing nucleoside triphosphate hydrolases"/>
    <property type="match status" value="1"/>
</dbReference>
<evidence type="ECO:0000313" key="4">
    <source>
        <dbReference type="EMBL" id="KAK7245385.1"/>
    </source>
</evidence>
<dbReference type="Pfam" id="PF00350">
    <property type="entry name" value="Dynamin_N"/>
    <property type="match status" value="1"/>
</dbReference>
<dbReference type="InterPro" id="IPR045063">
    <property type="entry name" value="Dynamin_N"/>
</dbReference>
<dbReference type="PANTHER" id="PTHR11566:SF224">
    <property type="entry name" value="DYNAMIN-RELATED PROTEIN 1E-LIKE"/>
    <property type="match status" value="1"/>
</dbReference>
<dbReference type="PANTHER" id="PTHR11566">
    <property type="entry name" value="DYNAMIN"/>
    <property type="match status" value="1"/>
</dbReference>
<dbReference type="Pfam" id="PF13912">
    <property type="entry name" value="zf-C2H2_6"/>
    <property type="match status" value="1"/>
</dbReference>
<dbReference type="SMART" id="SM00053">
    <property type="entry name" value="DYNc"/>
    <property type="match status" value="1"/>
</dbReference>
<feature type="compositionally biased region" description="Low complexity" evidence="2">
    <location>
        <begin position="133"/>
        <end position="142"/>
    </location>
</feature>
<keyword evidence="1" id="KW-0479">Metal-binding</keyword>
<dbReference type="InterPro" id="IPR013087">
    <property type="entry name" value="Znf_C2H2_type"/>
</dbReference>
<dbReference type="Gene3D" id="3.30.160.60">
    <property type="entry name" value="Classic Zinc Finger"/>
    <property type="match status" value="1"/>
</dbReference>
<keyword evidence="5" id="KW-1185">Reference proteome</keyword>
<dbReference type="Proteomes" id="UP001372338">
    <property type="component" value="Unassembled WGS sequence"/>
</dbReference>
<name>A0AAN9HNA3_CROPI</name>
<protein>
    <recommendedName>
        <fullName evidence="3">C2H2-type domain-containing protein</fullName>
    </recommendedName>
</protein>
<dbReference type="PRINTS" id="PR00195">
    <property type="entry name" value="DYNAMIN"/>
</dbReference>
<reference evidence="4 5" key="1">
    <citation type="submission" date="2024-01" db="EMBL/GenBank/DDBJ databases">
        <title>The genomes of 5 underutilized Papilionoideae crops provide insights into root nodulation and disease resistanc.</title>
        <authorList>
            <person name="Yuan L."/>
        </authorList>
    </citation>
    <scope>NUCLEOTIDE SEQUENCE [LARGE SCALE GENOMIC DNA]</scope>
    <source>
        <strain evidence="4">ZHUSHIDOU_FW_LH</strain>
        <tissue evidence="4">Leaf</tissue>
    </source>
</reference>
<dbReference type="AlphaFoldDB" id="A0AAN9HNA3"/>
<dbReference type="InterPro" id="IPR027417">
    <property type="entry name" value="P-loop_NTPase"/>
</dbReference>
<comment type="caution">
    <text evidence="4">The sequence shown here is derived from an EMBL/GenBank/DDBJ whole genome shotgun (WGS) entry which is preliminary data.</text>
</comment>
<dbReference type="PROSITE" id="PS50157">
    <property type="entry name" value="ZINC_FINGER_C2H2_2"/>
    <property type="match status" value="1"/>
</dbReference>
<feature type="domain" description="C2H2-type" evidence="3">
    <location>
        <begin position="39"/>
        <end position="66"/>
    </location>
</feature>
<dbReference type="InterPro" id="IPR001401">
    <property type="entry name" value="Dynamin_GTPase"/>
</dbReference>
<evidence type="ECO:0000259" key="3">
    <source>
        <dbReference type="PROSITE" id="PS50157"/>
    </source>
</evidence>
<evidence type="ECO:0000256" key="1">
    <source>
        <dbReference type="PROSITE-ProRule" id="PRU00042"/>
    </source>
</evidence>
<evidence type="ECO:0000313" key="5">
    <source>
        <dbReference type="Proteomes" id="UP001372338"/>
    </source>
</evidence>
<dbReference type="GO" id="GO:0005525">
    <property type="term" value="F:GTP binding"/>
    <property type="evidence" value="ECO:0007669"/>
    <property type="project" value="InterPro"/>
</dbReference>
<dbReference type="GO" id="GO:0005874">
    <property type="term" value="C:microtubule"/>
    <property type="evidence" value="ECO:0007669"/>
    <property type="project" value="TreeGrafter"/>
</dbReference>
<keyword evidence="1" id="KW-0862">Zinc</keyword>
<dbReference type="GO" id="GO:0008017">
    <property type="term" value="F:microtubule binding"/>
    <property type="evidence" value="ECO:0007669"/>
    <property type="project" value="TreeGrafter"/>
</dbReference>
<dbReference type="Gene3D" id="3.40.50.300">
    <property type="entry name" value="P-loop containing nucleotide triphosphate hydrolases"/>
    <property type="match status" value="1"/>
</dbReference>
<dbReference type="GO" id="GO:0016020">
    <property type="term" value="C:membrane"/>
    <property type="evidence" value="ECO:0007669"/>
    <property type="project" value="TreeGrafter"/>
</dbReference>
<gene>
    <name evidence="4" type="ORF">RIF29_40225</name>
</gene>
<dbReference type="GO" id="GO:0003924">
    <property type="term" value="F:GTPase activity"/>
    <property type="evidence" value="ECO:0007669"/>
    <property type="project" value="InterPro"/>
</dbReference>
<dbReference type="InterPro" id="IPR036236">
    <property type="entry name" value="Znf_C2H2_sf"/>
</dbReference>
<feature type="region of interest" description="Disordered" evidence="2">
    <location>
        <begin position="133"/>
        <end position="169"/>
    </location>
</feature>
<dbReference type="SUPFAM" id="SSF57667">
    <property type="entry name" value="beta-beta-alpha zinc fingers"/>
    <property type="match status" value="1"/>
</dbReference>
<organism evidence="4 5">
    <name type="scientific">Crotalaria pallida</name>
    <name type="common">Smooth rattlebox</name>
    <name type="synonym">Crotalaria striata</name>
    <dbReference type="NCBI Taxonomy" id="3830"/>
    <lineage>
        <taxon>Eukaryota</taxon>
        <taxon>Viridiplantae</taxon>
        <taxon>Streptophyta</taxon>
        <taxon>Embryophyta</taxon>
        <taxon>Tracheophyta</taxon>
        <taxon>Spermatophyta</taxon>
        <taxon>Magnoliopsida</taxon>
        <taxon>eudicotyledons</taxon>
        <taxon>Gunneridae</taxon>
        <taxon>Pentapetalae</taxon>
        <taxon>rosids</taxon>
        <taxon>fabids</taxon>
        <taxon>Fabales</taxon>
        <taxon>Fabaceae</taxon>
        <taxon>Papilionoideae</taxon>
        <taxon>50 kb inversion clade</taxon>
        <taxon>genistoids sensu lato</taxon>
        <taxon>core genistoids</taxon>
        <taxon>Crotalarieae</taxon>
        <taxon>Crotalaria</taxon>
    </lineage>
</organism>
<sequence>MEGNYYCWSRKTHTNNQEDHSFGIEEHTWGTSWPTARNYACSFCKREFRSAQALGGHMNVHRRDRARLRSSLSSLVVNSHHHCPKPNPNPNPSIKPNIPTHHLSLPSFYDDESLNCNNSSIYGPSLTLYSSSLSPSAPASSSGDKKPRLASHLLSPQRNEIEMSNRSRSSLRVEGLKGNCALVEEEHEPNCLILAITPANQDVATSDAIKVARQVDPSGERTFGVLTKLDLMDKGTNALDVLEGRSYRLRNPWVHFVLKELVRKSIAETQELKRFPTLQAEIAAAANEALERFREDSKKTRL</sequence>
<dbReference type="GO" id="GO:0005737">
    <property type="term" value="C:cytoplasm"/>
    <property type="evidence" value="ECO:0007669"/>
    <property type="project" value="TreeGrafter"/>
</dbReference>
<dbReference type="PROSITE" id="PS00028">
    <property type="entry name" value="ZINC_FINGER_C2H2_1"/>
    <property type="match status" value="1"/>
</dbReference>
<keyword evidence="1" id="KW-0863">Zinc-finger</keyword>
<dbReference type="EMBL" id="JAYWIO010000008">
    <property type="protein sequence ID" value="KAK7245385.1"/>
    <property type="molecule type" value="Genomic_DNA"/>
</dbReference>
<proteinExistence type="predicted"/>
<accession>A0AAN9HNA3</accession>
<dbReference type="SMART" id="SM00355">
    <property type="entry name" value="ZnF_C2H2"/>
    <property type="match status" value="1"/>
</dbReference>